<sequence>MSAPTTPSRSTSSTRPSGAPRSVHRDREILVALLEKDIQGIEVGMRNKVLREAEVVVQAASAQLGEQLNNVEQNIEELRKLTSLPSTPTRSQRVHHVVSLATSTSRSSDHHPPPPSPTSHQPRKSSTPLTPTGPQKVRHLTSLSISHRDHRPPLPTSTSHQPYQSSPPSTQTYSKKVPEIAHSSPHSPTPVSNSHRYRQSVPQDSGSSIPSNVVWISSDEEAGYPEDSEDLGDDRWVPVSAMGGVGVAEIKARRAQKFSKAGEKTYVVYCGRNGTSGLYFEWRGSHGATGALKLTGDFADAVHRSFNDGKLAEKAYKECKRTGVLDIFKTLSSPKENLILIKGENPGNTFSTLMKQGLHWHGGKVIVHTGTAYDAQQMFLALEREGKTMKLPKEKSWGLN</sequence>
<evidence type="ECO:0000313" key="3">
    <source>
        <dbReference type="Proteomes" id="UP001150217"/>
    </source>
</evidence>
<keyword evidence="3" id="KW-1185">Reference proteome</keyword>
<dbReference type="Proteomes" id="UP001150217">
    <property type="component" value="Unassembled WGS sequence"/>
</dbReference>
<feature type="compositionally biased region" description="Low complexity" evidence="1">
    <location>
        <begin position="1"/>
        <end position="21"/>
    </location>
</feature>
<organism evidence="2 3">
    <name type="scientific">Lentinula lateritia</name>
    <dbReference type="NCBI Taxonomy" id="40482"/>
    <lineage>
        <taxon>Eukaryota</taxon>
        <taxon>Fungi</taxon>
        <taxon>Dikarya</taxon>
        <taxon>Basidiomycota</taxon>
        <taxon>Agaricomycotina</taxon>
        <taxon>Agaricomycetes</taxon>
        <taxon>Agaricomycetidae</taxon>
        <taxon>Agaricales</taxon>
        <taxon>Marasmiineae</taxon>
        <taxon>Omphalotaceae</taxon>
        <taxon>Lentinula</taxon>
    </lineage>
</organism>
<evidence type="ECO:0000256" key="1">
    <source>
        <dbReference type="SAM" id="MobiDB-lite"/>
    </source>
</evidence>
<feature type="compositionally biased region" description="Polar residues" evidence="1">
    <location>
        <begin position="124"/>
        <end position="133"/>
    </location>
</feature>
<reference evidence="2" key="1">
    <citation type="submission" date="2022-08" db="EMBL/GenBank/DDBJ databases">
        <title>A Global Phylogenomic Analysis of the Shiitake Genus Lentinula.</title>
        <authorList>
            <consortium name="DOE Joint Genome Institute"/>
            <person name="Sierra-Patev S."/>
            <person name="Min B."/>
            <person name="Naranjo-Ortiz M."/>
            <person name="Looney B."/>
            <person name="Konkel Z."/>
            <person name="Slot J.C."/>
            <person name="Sakamoto Y."/>
            <person name="Steenwyk J.L."/>
            <person name="Rokas A."/>
            <person name="Carro J."/>
            <person name="Camarero S."/>
            <person name="Ferreira P."/>
            <person name="Molpeceres G."/>
            <person name="Ruiz-Duenas F.J."/>
            <person name="Serrano A."/>
            <person name="Henrissat B."/>
            <person name="Drula E."/>
            <person name="Hughes K.W."/>
            <person name="Mata J.L."/>
            <person name="Ishikawa N.K."/>
            <person name="Vargas-Isla R."/>
            <person name="Ushijima S."/>
            <person name="Smith C.A."/>
            <person name="Ahrendt S."/>
            <person name="Andreopoulos W."/>
            <person name="He G."/>
            <person name="Labutti K."/>
            <person name="Lipzen A."/>
            <person name="Ng V."/>
            <person name="Riley R."/>
            <person name="Sandor L."/>
            <person name="Barry K."/>
            <person name="Martinez A.T."/>
            <person name="Xiao Y."/>
            <person name="Gibbons J.G."/>
            <person name="Terashima K."/>
            <person name="Grigoriev I.V."/>
            <person name="Hibbett D.S."/>
        </authorList>
    </citation>
    <scope>NUCLEOTIDE SEQUENCE</scope>
    <source>
        <strain evidence="2">RHP3577 ss4</strain>
    </source>
</reference>
<gene>
    <name evidence="2" type="ORF">C8R41DRAFT_917407</name>
</gene>
<feature type="compositionally biased region" description="Polar residues" evidence="1">
    <location>
        <begin position="184"/>
        <end position="211"/>
    </location>
</feature>
<comment type="caution">
    <text evidence="2">The sequence shown here is derived from an EMBL/GenBank/DDBJ whole genome shotgun (WGS) entry which is preliminary data.</text>
</comment>
<accession>A0ABQ8VLS6</accession>
<proteinExistence type="predicted"/>
<feature type="region of interest" description="Disordered" evidence="1">
    <location>
        <begin position="1"/>
        <end position="25"/>
    </location>
</feature>
<protein>
    <submittedName>
        <fullName evidence="2">Uncharacterized protein</fullName>
    </submittedName>
</protein>
<evidence type="ECO:0000313" key="2">
    <source>
        <dbReference type="EMBL" id="KAJ4497364.1"/>
    </source>
</evidence>
<feature type="compositionally biased region" description="Polar residues" evidence="1">
    <location>
        <begin position="156"/>
        <end position="174"/>
    </location>
</feature>
<dbReference type="EMBL" id="JANVFT010000021">
    <property type="protein sequence ID" value="KAJ4497364.1"/>
    <property type="molecule type" value="Genomic_DNA"/>
</dbReference>
<name>A0ABQ8VLS6_9AGAR</name>
<feature type="region of interest" description="Disordered" evidence="1">
    <location>
        <begin position="84"/>
        <end position="211"/>
    </location>
</feature>